<dbReference type="PANTHER" id="PTHR43464:SF19">
    <property type="entry name" value="UBIQUINONE BIOSYNTHESIS O-METHYLTRANSFERASE, MITOCHONDRIAL"/>
    <property type="match status" value="1"/>
</dbReference>
<dbReference type="STRING" id="286727.SAMN02982917_0769"/>
<keyword evidence="2 4" id="KW-0808">Transferase</keyword>
<dbReference type="Proteomes" id="UP000192936">
    <property type="component" value="Unassembled WGS sequence"/>
</dbReference>
<gene>
    <name evidence="4" type="ORF">SAMN02982917_0769</name>
</gene>
<evidence type="ECO:0000256" key="2">
    <source>
        <dbReference type="ARBA" id="ARBA00022679"/>
    </source>
</evidence>
<dbReference type="AlphaFoldDB" id="A0A1X7DPC6"/>
<accession>A0A1X7DPC6</accession>
<dbReference type="InterPro" id="IPR029063">
    <property type="entry name" value="SAM-dependent_MTases_sf"/>
</dbReference>
<dbReference type="CDD" id="cd02440">
    <property type="entry name" value="AdoMet_MTases"/>
    <property type="match status" value="1"/>
</dbReference>
<dbReference type="SUPFAM" id="SSF53335">
    <property type="entry name" value="S-adenosyl-L-methionine-dependent methyltransferases"/>
    <property type="match status" value="1"/>
</dbReference>
<dbReference type="Gene3D" id="3.40.50.150">
    <property type="entry name" value="Vaccinia Virus protein VP39"/>
    <property type="match status" value="1"/>
</dbReference>
<dbReference type="GO" id="GO:0032259">
    <property type="term" value="P:methylation"/>
    <property type="evidence" value="ECO:0007669"/>
    <property type="project" value="UniProtKB-KW"/>
</dbReference>
<keyword evidence="1 4" id="KW-0489">Methyltransferase</keyword>
<evidence type="ECO:0000256" key="1">
    <source>
        <dbReference type="ARBA" id="ARBA00022603"/>
    </source>
</evidence>
<dbReference type="OrthoDB" id="5565939at2"/>
<dbReference type="PANTHER" id="PTHR43464">
    <property type="entry name" value="METHYLTRANSFERASE"/>
    <property type="match status" value="1"/>
</dbReference>
<proteinExistence type="predicted"/>
<dbReference type="Pfam" id="PF13489">
    <property type="entry name" value="Methyltransf_23"/>
    <property type="match status" value="1"/>
</dbReference>
<dbReference type="EMBL" id="FXAK01000001">
    <property type="protein sequence ID" value="SMF18916.1"/>
    <property type="molecule type" value="Genomic_DNA"/>
</dbReference>
<dbReference type="GO" id="GO:0008168">
    <property type="term" value="F:methyltransferase activity"/>
    <property type="evidence" value="ECO:0007669"/>
    <property type="project" value="UniProtKB-KW"/>
</dbReference>
<protein>
    <submittedName>
        <fullName evidence="4">Methyltransferase domain-containing protein</fullName>
    </submittedName>
</protein>
<sequence length="269" mass="28650">MTDAVFRELVAAAASPYRRCGRYAWNFAKGKLSGDPVFRHLLTQPLLPTCGRLLDLGCGQGVLTALLRAAATRHAAGGWPADWPVPPAALATQGVELSPRRVRIARSALGTDAVVQGDIRNAALPPCEAIVILDVLLYLSRSEQAAMLARCADALAPGGLLLLREADAGGGLPFQITRWAEQIACAARGRWRQPLTYRPAAEWSALLVDLGFVTEALPMSQGTPFANTLFIGRRSNASVQICPSGHEFSNASISPEMKPQSAACPAQRS</sequence>
<keyword evidence="3" id="KW-0949">S-adenosyl-L-methionine</keyword>
<dbReference type="RefSeq" id="WP_085082429.1">
    <property type="nucleotide sequence ID" value="NZ_FXAK01000001.1"/>
</dbReference>
<name>A0A1X7DPC6_9PROT</name>
<evidence type="ECO:0000256" key="3">
    <source>
        <dbReference type="ARBA" id="ARBA00022691"/>
    </source>
</evidence>
<evidence type="ECO:0000313" key="4">
    <source>
        <dbReference type="EMBL" id="SMF18916.1"/>
    </source>
</evidence>
<organism evidence="4 5">
    <name type="scientific">Azospirillum oryzae</name>
    <dbReference type="NCBI Taxonomy" id="286727"/>
    <lineage>
        <taxon>Bacteria</taxon>
        <taxon>Pseudomonadati</taxon>
        <taxon>Pseudomonadota</taxon>
        <taxon>Alphaproteobacteria</taxon>
        <taxon>Rhodospirillales</taxon>
        <taxon>Azospirillaceae</taxon>
        <taxon>Azospirillum</taxon>
    </lineage>
</organism>
<evidence type="ECO:0000313" key="5">
    <source>
        <dbReference type="Proteomes" id="UP000192936"/>
    </source>
</evidence>
<reference evidence="4 5" key="1">
    <citation type="submission" date="2017-04" db="EMBL/GenBank/DDBJ databases">
        <authorList>
            <person name="Afonso C.L."/>
            <person name="Miller P.J."/>
            <person name="Scott M.A."/>
            <person name="Spackman E."/>
            <person name="Goraichik I."/>
            <person name="Dimitrov K.M."/>
            <person name="Suarez D.L."/>
            <person name="Swayne D.E."/>
        </authorList>
    </citation>
    <scope>NUCLEOTIDE SEQUENCE [LARGE SCALE GENOMIC DNA]</scope>
    <source>
        <strain evidence="4 5">A2P</strain>
    </source>
</reference>